<keyword evidence="5 8" id="KW-1133">Transmembrane helix</keyword>
<dbReference type="RefSeq" id="WP_025640585.1">
    <property type="nucleotide sequence ID" value="NZ_LT669839.1"/>
</dbReference>
<evidence type="ECO:0000256" key="7">
    <source>
        <dbReference type="ARBA" id="ARBA00031174"/>
    </source>
</evidence>
<comment type="similarity">
    <text evidence="2">Belongs to the SLC13A/DASS transporter (TC 2.A.47) family. NADC subfamily.</text>
</comment>
<keyword evidence="6 8" id="KW-0472">Membrane</keyword>
<gene>
    <name evidence="9" type="ORF">CUESP1_0871</name>
</gene>
<dbReference type="GO" id="GO:1905039">
    <property type="term" value="P:carboxylic acid transmembrane transport"/>
    <property type="evidence" value="ECO:0007669"/>
    <property type="project" value="UniProtKB-ARBA"/>
</dbReference>
<feature type="transmembrane region" description="Helical" evidence="8">
    <location>
        <begin position="23"/>
        <end position="43"/>
    </location>
</feature>
<evidence type="ECO:0000313" key="10">
    <source>
        <dbReference type="Proteomes" id="UP000245423"/>
    </source>
</evidence>
<keyword evidence="4 8" id="KW-0812">Transmembrane</keyword>
<dbReference type="Pfam" id="PF00939">
    <property type="entry name" value="Na_sulph_symp"/>
    <property type="match status" value="1"/>
</dbReference>
<dbReference type="PANTHER" id="PTHR10283">
    <property type="entry name" value="SOLUTE CARRIER FAMILY 13 MEMBER"/>
    <property type="match status" value="1"/>
</dbReference>
<feature type="transmembrane region" description="Helical" evidence="8">
    <location>
        <begin position="140"/>
        <end position="158"/>
    </location>
</feature>
<evidence type="ECO:0000256" key="4">
    <source>
        <dbReference type="ARBA" id="ARBA00022692"/>
    </source>
</evidence>
<organism evidence="9 10">
    <name type="scientific">[Clostridium] ultunense Esp</name>
    <dbReference type="NCBI Taxonomy" id="1288971"/>
    <lineage>
        <taxon>Bacteria</taxon>
        <taxon>Bacillati</taxon>
        <taxon>Bacillota</taxon>
        <taxon>Tissierellia</taxon>
        <taxon>Tissierellales</taxon>
        <taxon>Tepidimicrobiaceae</taxon>
        <taxon>Schnuerera</taxon>
    </lineage>
</organism>
<protein>
    <recommendedName>
        <fullName evidence="3">Sodium-dependent dicarboxylate transporter SdcS</fullName>
    </recommendedName>
    <alternativeName>
        <fullName evidence="7">Na(+)/dicarboxylate symporter</fullName>
    </alternativeName>
</protein>
<evidence type="ECO:0000256" key="8">
    <source>
        <dbReference type="SAM" id="Phobius"/>
    </source>
</evidence>
<feature type="transmembrane region" description="Helical" evidence="8">
    <location>
        <begin position="320"/>
        <end position="342"/>
    </location>
</feature>
<evidence type="ECO:0000256" key="2">
    <source>
        <dbReference type="ARBA" id="ARBA00006772"/>
    </source>
</evidence>
<feature type="transmembrane region" description="Helical" evidence="8">
    <location>
        <begin position="462"/>
        <end position="483"/>
    </location>
</feature>
<feature type="transmembrane region" description="Helical" evidence="8">
    <location>
        <begin position="386"/>
        <end position="405"/>
    </location>
</feature>
<dbReference type="PANTHER" id="PTHR10283:SF82">
    <property type="entry name" value="SOLUTE CARRIER FAMILY 13 MEMBER 2"/>
    <property type="match status" value="1"/>
</dbReference>
<dbReference type="InterPro" id="IPR001898">
    <property type="entry name" value="SLC13A/DASS"/>
</dbReference>
<feature type="transmembrane region" description="Helical" evidence="8">
    <location>
        <begin position="348"/>
        <end position="366"/>
    </location>
</feature>
<evidence type="ECO:0000256" key="6">
    <source>
        <dbReference type="ARBA" id="ARBA00023136"/>
    </source>
</evidence>
<evidence type="ECO:0000256" key="1">
    <source>
        <dbReference type="ARBA" id="ARBA00004141"/>
    </source>
</evidence>
<feature type="transmembrane region" description="Helical" evidence="8">
    <location>
        <begin position="244"/>
        <end position="263"/>
    </location>
</feature>
<dbReference type="AlphaFoldDB" id="A0A1M4PLC9"/>
<keyword evidence="10" id="KW-1185">Reference proteome</keyword>
<dbReference type="OrthoDB" id="37272at2"/>
<dbReference type="GO" id="GO:0005886">
    <property type="term" value="C:plasma membrane"/>
    <property type="evidence" value="ECO:0007669"/>
    <property type="project" value="TreeGrafter"/>
</dbReference>
<proteinExistence type="inferred from homology"/>
<feature type="transmembrane region" description="Helical" evidence="8">
    <location>
        <begin position="55"/>
        <end position="75"/>
    </location>
</feature>
<dbReference type="NCBIfam" id="TIGR00785">
    <property type="entry name" value="dass"/>
    <property type="match status" value="1"/>
</dbReference>
<accession>A0A1M4PLC9</accession>
<feature type="transmembrane region" description="Helical" evidence="8">
    <location>
        <begin position="269"/>
        <end position="285"/>
    </location>
</feature>
<reference evidence="9 10" key="1">
    <citation type="submission" date="2016-11" db="EMBL/GenBank/DDBJ databases">
        <authorList>
            <person name="Manzoor S."/>
        </authorList>
    </citation>
    <scope>NUCLEOTIDE SEQUENCE [LARGE SCALE GENOMIC DNA]</scope>
    <source>
        <strain evidence="9">Clostridium ultunense strain Esp</strain>
    </source>
</reference>
<name>A0A1M4PLC9_9FIRM</name>
<evidence type="ECO:0000256" key="5">
    <source>
        <dbReference type="ARBA" id="ARBA00022989"/>
    </source>
</evidence>
<comment type="subcellular location">
    <subcellularLocation>
        <location evidence="1">Membrane</location>
        <topology evidence="1">Multi-pass membrane protein</topology>
    </subcellularLocation>
</comment>
<evidence type="ECO:0000256" key="3">
    <source>
        <dbReference type="ARBA" id="ARBA00020150"/>
    </source>
</evidence>
<evidence type="ECO:0000313" key="9">
    <source>
        <dbReference type="EMBL" id="SHD76250.1"/>
    </source>
</evidence>
<dbReference type="Proteomes" id="UP000245423">
    <property type="component" value="Chromosome 1"/>
</dbReference>
<feature type="transmembrane region" description="Helical" evidence="8">
    <location>
        <begin position="425"/>
        <end position="442"/>
    </location>
</feature>
<feature type="transmembrane region" description="Helical" evidence="8">
    <location>
        <begin position="503"/>
        <end position="527"/>
    </location>
</feature>
<sequence>MHSSINEQVEGKGSVSQKPNNEIFKKVGLILGPTAAIIMFLMPQLPGLAPEGKRFLGLLLWVVIWWATGPVHYSVTSLIPIFGMPLLKIMKIKEEAILEVVNGAVSFKDFSLATSTMLETGSKISISMPGSTIGLADPTIIFFLGLLILSGAMVVTGLDKRMSYWIIHAIGYSEKRLLLGVTLSTALVSSFISNTSATAIHLPIAKALIKQLGVEEDSNFAKSVTLTCSYASTLGGGSTITGRASLLLMVGMVSSISGIKISYFDWIKIAFVFSWGMVFLSYWYLQRVFPLENTIQEDAKEVIEREIEALGPMSIREKMVAVFFILAIILFMTEGVWSKFWFMEALKGYLTVQVIALFVPFLLFIIPINIKPLEFTITWKEISKHINWDVILVFSAGLTIAAAVIKTGVADWSARALTSLNISPILYLIFIIIFGSFLTEFISNTASMTLMLSVILPLHKSLGVDLIILVSTVAMASEFAFMLPSGTPGNAMILGTGGIDIPTMIKVGLPLKSMAIAAWLVWSFVFII</sequence>
<dbReference type="GO" id="GO:0008514">
    <property type="term" value="F:organic anion transmembrane transporter activity"/>
    <property type="evidence" value="ECO:0007669"/>
    <property type="project" value="UniProtKB-ARBA"/>
</dbReference>
<dbReference type="EMBL" id="LT669839">
    <property type="protein sequence ID" value="SHD76250.1"/>
    <property type="molecule type" value="Genomic_DNA"/>
</dbReference>